<evidence type="ECO:0000313" key="1">
    <source>
        <dbReference type="EMBL" id="RMI27853.1"/>
    </source>
</evidence>
<keyword evidence="2" id="KW-1185">Reference proteome</keyword>
<reference evidence="1 2" key="1">
    <citation type="submission" date="2018-10" db="EMBL/GenBank/DDBJ databases">
        <title>Isolation from cow dung.</title>
        <authorList>
            <person name="Ling L."/>
        </authorList>
    </citation>
    <scope>NUCLEOTIDE SEQUENCE [LARGE SCALE GENOMIC DNA]</scope>
    <source>
        <strain evidence="1 2">NEAU-LL90</strain>
    </source>
</reference>
<sequence length="60" mass="6809">MNTGKDLLRSIETTWVGESAQFLAFSTDIPGLFTKDRTSAMRARRSFEEQVRALLIANEM</sequence>
<accession>A0A3M2KUE4</accession>
<dbReference type="RefSeq" id="WP_122192000.1">
    <property type="nucleotide sequence ID" value="NZ_RFFH01000029.1"/>
</dbReference>
<protein>
    <submittedName>
        <fullName evidence="1">Uncharacterized protein</fullName>
    </submittedName>
</protein>
<organism evidence="1 2">
    <name type="scientific">Nocardia stercoris</name>
    <dbReference type="NCBI Taxonomy" id="2483361"/>
    <lineage>
        <taxon>Bacteria</taxon>
        <taxon>Bacillati</taxon>
        <taxon>Actinomycetota</taxon>
        <taxon>Actinomycetes</taxon>
        <taxon>Mycobacteriales</taxon>
        <taxon>Nocardiaceae</taxon>
        <taxon>Nocardia</taxon>
    </lineage>
</organism>
<dbReference type="AlphaFoldDB" id="A0A3M2KUE4"/>
<comment type="caution">
    <text evidence="1">The sequence shown here is derived from an EMBL/GenBank/DDBJ whole genome shotgun (WGS) entry which is preliminary data.</text>
</comment>
<dbReference type="EMBL" id="RFFH01000029">
    <property type="protein sequence ID" value="RMI27853.1"/>
    <property type="molecule type" value="Genomic_DNA"/>
</dbReference>
<dbReference type="Proteomes" id="UP000279275">
    <property type="component" value="Unassembled WGS sequence"/>
</dbReference>
<gene>
    <name evidence="1" type="ORF">EBN03_32455</name>
</gene>
<proteinExistence type="predicted"/>
<name>A0A3M2KUE4_9NOCA</name>
<evidence type="ECO:0000313" key="2">
    <source>
        <dbReference type="Proteomes" id="UP000279275"/>
    </source>
</evidence>